<keyword evidence="1" id="KW-0472">Membrane</keyword>
<dbReference type="OrthoDB" id="329486at2"/>
<dbReference type="RefSeq" id="WP_135671382.1">
    <property type="nucleotide sequence ID" value="NZ_RQGN01000071.1"/>
</dbReference>
<proteinExistence type="predicted"/>
<keyword evidence="1" id="KW-0812">Transmembrane</keyword>
<evidence type="ECO:0000313" key="3">
    <source>
        <dbReference type="Proteomes" id="UP000298429"/>
    </source>
</evidence>
<evidence type="ECO:0000256" key="1">
    <source>
        <dbReference type="SAM" id="Phobius"/>
    </source>
</evidence>
<keyword evidence="1" id="KW-1133">Transmembrane helix</keyword>
<evidence type="ECO:0000313" key="2">
    <source>
        <dbReference type="EMBL" id="TGL98023.1"/>
    </source>
</evidence>
<gene>
    <name evidence="2" type="ORF">EHQ76_13400</name>
</gene>
<reference evidence="2 3" key="1">
    <citation type="journal article" date="2019" name="PLoS Negl. Trop. Dis.">
        <title>Revisiting the worldwide diversity of Leptospira species in the environment.</title>
        <authorList>
            <person name="Vincent A.T."/>
            <person name="Schiettekatte O."/>
            <person name="Bourhy P."/>
            <person name="Veyrier F.J."/>
            <person name="Picardeau M."/>
        </authorList>
    </citation>
    <scope>NUCLEOTIDE SEQUENCE [LARGE SCALE GENOMIC DNA]</scope>
    <source>
        <strain evidence="2 3">201702444</strain>
    </source>
</reference>
<feature type="transmembrane region" description="Helical" evidence="1">
    <location>
        <begin position="113"/>
        <end position="130"/>
    </location>
</feature>
<dbReference type="AlphaFoldDB" id="A0A5F2B0L3"/>
<sequence length="132" mass="15026">MQFSNINVKKTAGYFFILIFVVITIFHLLVLTQIIPYTIVWGGRLTSLEEMYIFEILSIILNSFFIWIGLIRTGNVKAIIPQKTITVILWIMAVLFSLNTIGNIVSQNDLERIIFTPVTTILAILCAFLAKD</sequence>
<organism evidence="2 3">
    <name type="scientific">Leptospira barantonii</name>
    <dbReference type="NCBI Taxonomy" id="2023184"/>
    <lineage>
        <taxon>Bacteria</taxon>
        <taxon>Pseudomonadati</taxon>
        <taxon>Spirochaetota</taxon>
        <taxon>Spirochaetia</taxon>
        <taxon>Leptospirales</taxon>
        <taxon>Leptospiraceae</taxon>
        <taxon>Leptospira</taxon>
    </lineage>
</organism>
<protein>
    <submittedName>
        <fullName evidence="2">Uncharacterized protein</fullName>
    </submittedName>
</protein>
<comment type="caution">
    <text evidence="2">The sequence shown here is derived from an EMBL/GenBank/DDBJ whole genome shotgun (WGS) entry which is preliminary data.</text>
</comment>
<feature type="transmembrane region" description="Helical" evidence="1">
    <location>
        <begin position="83"/>
        <end position="101"/>
    </location>
</feature>
<dbReference type="EMBL" id="RQGN01000071">
    <property type="protein sequence ID" value="TGL98023.1"/>
    <property type="molecule type" value="Genomic_DNA"/>
</dbReference>
<feature type="transmembrane region" description="Helical" evidence="1">
    <location>
        <begin position="12"/>
        <end position="39"/>
    </location>
</feature>
<accession>A0A5F2B0L3</accession>
<feature type="transmembrane region" description="Helical" evidence="1">
    <location>
        <begin position="51"/>
        <end position="71"/>
    </location>
</feature>
<dbReference type="Proteomes" id="UP000298429">
    <property type="component" value="Unassembled WGS sequence"/>
</dbReference>
<name>A0A5F2B0L3_9LEPT</name>